<organism evidence="3 4">
    <name type="scientific">Rhodoferax potami</name>
    <dbReference type="NCBI Taxonomy" id="3068338"/>
    <lineage>
        <taxon>Bacteria</taxon>
        <taxon>Pseudomonadati</taxon>
        <taxon>Pseudomonadota</taxon>
        <taxon>Betaproteobacteria</taxon>
        <taxon>Burkholderiales</taxon>
        <taxon>Comamonadaceae</taxon>
        <taxon>Rhodoferax</taxon>
    </lineage>
</organism>
<dbReference type="Pfam" id="PF13088">
    <property type="entry name" value="BNR_2"/>
    <property type="match status" value="1"/>
</dbReference>
<keyword evidence="4" id="KW-1185">Reference proteome</keyword>
<dbReference type="PANTHER" id="PTHR43752">
    <property type="entry name" value="BNR/ASP-BOX REPEAT FAMILY PROTEIN"/>
    <property type="match status" value="1"/>
</dbReference>
<feature type="domain" description="Sialidase" evidence="2">
    <location>
        <begin position="87"/>
        <end position="365"/>
    </location>
</feature>
<dbReference type="SUPFAM" id="SSF50939">
    <property type="entry name" value="Sialidases"/>
    <property type="match status" value="1"/>
</dbReference>
<keyword evidence="1" id="KW-0732">Signal</keyword>
<feature type="signal peptide" evidence="1">
    <location>
        <begin position="1"/>
        <end position="22"/>
    </location>
</feature>
<dbReference type="PANTHER" id="PTHR43752:SF2">
    <property type="entry name" value="BNR_ASP-BOX REPEAT FAMILY PROTEIN"/>
    <property type="match status" value="1"/>
</dbReference>
<gene>
    <name evidence="3" type="ORF">RAE19_12765</name>
</gene>
<dbReference type="InterPro" id="IPR036278">
    <property type="entry name" value="Sialidase_sf"/>
</dbReference>
<name>A0ABU3KP98_9BURK</name>
<evidence type="ECO:0000259" key="2">
    <source>
        <dbReference type="Pfam" id="PF13088"/>
    </source>
</evidence>
<dbReference type="Proteomes" id="UP001321700">
    <property type="component" value="Unassembled WGS sequence"/>
</dbReference>
<proteinExistence type="predicted"/>
<dbReference type="InterPro" id="IPR011040">
    <property type="entry name" value="Sialidase"/>
</dbReference>
<protein>
    <submittedName>
        <fullName evidence="3">Sialidase family protein</fullName>
    </submittedName>
</protein>
<dbReference type="EMBL" id="JAVBIK010000001">
    <property type="protein sequence ID" value="MDT7519571.1"/>
    <property type="molecule type" value="Genomic_DNA"/>
</dbReference>
<sequence>MLFSSLWSRWAVVLVGAAAVLALDDVARPAGPQPAQAVLPAVSVQGKPVQAASLQRVAMGDVPMPPGTAAAHASSLLPMPASSPAALSLFWFSGERESGPLVQIAATQWDRASGRWLEPRFVVNRHTMGDLLGHGIRRLGNPVAWADANGRIHLFVVATGWGGWAASRVLHLRQSGASTDLQDLAFEPVRVLPLSWLWNTSFLVRNAVVPLQDGGTVLPVHFELGLKYPAAVRLDETGEFAGLVRMSSLAYQLQPSVVVRSPTDWVALMRDERHNGKITAVRTSDGGAHWQDLPDLPLGNPDSAVATFGFGPDQILMAHNPTPEGRTRLDLSRSRDGLEWTLQQTLRTGGGDAEFSYPAMAWADDALWLAYTVDRASLSWQRFTPGGTP</sequence>
<dbReference type="Gene3D" id="2.120.10.10">
    <property type="match status" value="1"/>
</dbReference>
<accession>A0ABU3KP98</accession>
<dbReference type="CDD" id="cd15482">
    <property type="entry name" value="Sialidase_non-viral"/>
    <property type="match status" value="1"/>
</dbReference>
<evidence type="ECO:0000313" key="3">
    <source>
        <dbReference type="EMBL" id="MDT7519571.1"/>
    </source>
</evidence>
<feature type="chain" id="PRO_5046667940" evidence="1">
    <location>
        <begin position="23"/>
        <end position="389"/>
    </location>
</feature>
<comment type="caution">
    <text evidence="3">The sequence shown here is derived from an EMBL/GenBank/DDBJ whole genome shotgun (WGS) entry which is preliminary data.</text>
</comment>
<evidence type="ECO:0000256" key="1">
    <source>
        <dbReference type="SAM" id="SignalP"/>
    </source>
</evidence>
<evidence type="ECO:0000313" key="4">
    <source>
        <dbReference type="Proteomes" id="UP001321700"/>
    </source>
</evidence>
<dbReference type="RefSeq" id="WP_313875245.1">
    <property type="nucleotide sequence ID" value="NZ_JAVBIK010000001.1"/>
</dbReference>
<reference evidence="3 4" key="1">
    <citation type="submission" date="2023-08" db="EMBL/GenBank/DDBJ databases">
        <title>Rhodoferax potami sp. nov. and Rhodoferax mekongensis sp. nov., isolated from the Mekong River in Thailand.</title>
        <authorList>
            <person name="Kitikhun S."/>
            <person name="Charoenyingcharoen P."/>
            <person name="Siriarchawattana P."/>
            <person name="Likhitrattanapisal S."/>
            <person name="Nilsakha T."/>
            <person name="Chanpet A."/>
            <person name="Rattanawaree P."/>
            <person name="Ingsriswang S."/>
        </authorList>
    </citation>
    <scope>NUCLEOTIDE SEQUENCE [LARGE SCALE GENOMIC DNA]</scope>
    <source>
        <strain evidence="3 4">TBRC 17660</strain>
    </source>
</reference>